<name>A0A367YRA0_9ACTN</name>
<proteinExistence type="predicted"/>
<keyword evidence="2" id="KW-1185">Reference proteome</keyword>
<protein>
    <recommendedName>
        <fullName evidence="3">Phage tail protein</fullName>
    </recommendedName>
</protein>
<organism evidence="1 2">
    <name type="scientific">Desertihabitans brevis</name>
    <dbReference type="NCBI Taxonomy" id="2268447"/>
    <lineage>
        <taxon>Bacteria</taxon>
        <taxon>Bacillati</taxon>
        <taxon>Actinomycetota</taxon>
        <taxon>Actinomycetes</taxon>
        <taxon>Propionibacteriales</taxon>
        <taxon>Propionibacteriaceae</taxon>
        <taxon>Desertihabitans</taxon>
    </lineage>
</organism>
<reference evidence="1 2" key="1">
    <citation type="submission" date="2018-07" db="EMBL/GenBank/DDBJ databases">
        <title>Desertimonas flava gen. nov. sp. nov.</title>
        <authorList>
            <person name="Liu S."/>
        </authorList>
    </citation>
    <scope>NUCLEOTIDE SEQUENCE [LARGE SCALE GENOMIC DNA]</scope>
    <source>
        <strain evidence="1 2">16Sb5-5</strain>
    </source>
</reference>
<evidence type="ECO:0000313" key="2">
    <source>
        <dbReference type="Proteomes" id="UP000252770"/>
    </source>
</evidence>
<comment type="caution">
    <text evidence="1">The sequence shown here is derived from an EMBL/GenBank/DDBJ whole genome shotgun (WGS) entry which is preliminary data.</text>
</comment>
<evidence type="ECO:0000313" key="1">
    <source>
        <dbReference type="EMBL" id="RCK68267.1"/>
    </source>
</evidence>
<evidence type="ECO:0008006" key="3">
    <source>
        <dbReference type="Google" id="ProtNLM"/>
    </source>
</evidence>
<dbReference type="InterPro" id="IPR058009">
    <property type="entry name" value="TTP_Phage_16"/>
</dbReference>
<gene>
    <name evidence="1" type="ORF">DT076_16595</name>
</gene>
<dbReference type="RefSeq" id="WP_114127828.1">
    <property type="nucleotide sequence ID" value="NZ_QOUI01000012.1"/>
</dbReference>
<dbReference type="AlphaFoldDB" id="A0A367YRA0"/>
<dbReference type="Pfam" id="PF25595">
    <property type="entry name" value="Phage_TTP_16"/>
    <property type="match status" value="1"/>
</dbReference>
<accession>A0A367YRA0</accession>
<dbReference type="Proteomes" id="UP000252770">
    <property type="component" value="Unassembled WGS sequence"/>
</dbReference>
<sequence length="176" mass="19180">MTLYFPEAVNALSRETVLYVPTLADVEAMTTAEATGAGAINITCAIRQFNATATQAKTKKYRLCSKQGFDSLGRVEWTVEQLTFIDDPQADDDDPEYAHKSLVEGTTGYLIRRRGLDSAPGEFVDFAAGQRYIAYPVQFGVRIPNAVNPEEDGQEFEYMQEIGVTGPVVDGVVAGA</sequence>
<dbReference type="EMBL" id="QOUI01000012">
    <property type="protein sequence ID" value="RCK68267.1"/>
    <property type="molecule type" value="Genomic_DNA"/>
</dbReference>